<keyword evidence="4" id="KW-1133">Transmembrane helix</keyword>
<evidence type="ECO:0000256" key="1">
    <source>
        <dbReference type="ARBA" id="ARBA00022475"/>
    </source>
</evidence>
<dbReference type="InterPro" id="IPR052363">
    <property type="entry name" value="LPS_export_LptC"/>
</dbReference>
<evidence type="ECO:0000256" key="2">
    <source>
        <dbReference type="ARBA" id="ARBA00022519"/>
    </source>
</evidence>
<dbReference type="RefSeq" id="WP_151024321.1">
    <property type="nucleotide sequence ID" value="NZ_JACHIB010000007.1"/>
</dbReference>
<dbReference type="GO" id="GO:0030288">
    <property type="term" value="C:outer membrane-bounded periplasmic space"/>
    <property type="evidence" value="ECO:0007669"/>
    <property type="project" value="TreeGrafter"/>
</dbReference>
<dbReference type="GO" id="GO:0015221">
    <property type="term" value="F:lipopolysaccharide transmembrane transporter activity"/>
    <property type="evidence" value="ECO:0007669"/>
    <property type="project" value="InterPro"/>
</dbReference>
<evidence type="ECO:0000256" key="4">
    <source>
        <dbReference type="ARBA" id="ARBA00022989"/>
    </source>
</evidence>
<keyword evidence="1" id="KW-1003">Cell membrane</keyword>
<dbReference type="PANTHER" id="PTHR37481">
    <property type="entry name" value="LIPOPOLYSACCHARIDE EXPORT SYSTEM PROTEIN LPTC"/>
    <property type="match status" value="1"/>
</dbReference>
<evidence type="ECO:0000256" key="3">
    <source>
        <dbReference type="ARBA" id="ARBA00022692"/>
    </source>
</evidence>
<dbReference type="Pfam" id="PF06835">
    <property type="entry name" value="LptC"/>
    <property type="match status" value="1"/>
</dbReference>
<dbReference type="EMBL" id="JACHIB010000007">
    <property type="protein sequence ID" value="MBB6083391.1"/>
    <property type="molecule type" value="Genomic_DNA"/>
</dbReference>
<dbReference type="Gene3D" id="2.60.450.10">
    <property type="entry name" value="Lipopolysaccharide (LPS) transport protein A like domain"/>
    <property type="match status" value="1"/>
</dbReference>
<dbReference type="PANTHER" id="PTHR37481:SF1">
    <property type="entry name" value="LIPOPOLYSACCHARIDE EXPORT SYSTEM PROTEIN LPTC"/>
    <property type="match status" value="1"/>
</dbReference>
<evidence type="ECO:0000313" key="7">
    <source>
        <dbReference type="Proteomes" id="UP000541136"/>
    </source>
</evidence>
<comment type="caution">
    <text evidence="6">The sequence shown here is derived from an EMBL/GenBank/DDBJ whole genome shotgun (WGS) entry which is preliminary data.</text>
</comment>
<accession>A0A7W9WN49</accession>
<reference evidence="6 7" key="1">
    <citation type="submission" date="2020-08" db="EMBL/GenBank/DDBJ databases">
        <title>Genomic Encyclopedia of Type Strains, Phase IV (KMG-IV): sequencing the most valuable type-strain genomes for metagenomic binning, comparative biology and taxonomic classification.</title>
        <authorList>
            <person name="Goeker M."/>
        </authorList>
    </citation>
    <scope>NUCLEOTIDE SEQUENCE [LARGE SCALE GENOMIC DNA]</scope>
    <source>
        <strain evidence="6 7">DSM 12141</strain>
    </source>
</reference>
<keyword evidence="5" id="KW-0472">Membrane</keyword>
<keyword evidence="2" id="KW-0997">Cell inner membrane</keyword>
<protein>
    <submittedName>
        <fullName evidence="6">Lipopolysaccharide export system protein LptC</fullName>
    </submittedName>
</protein>
<dbReference type="NCBIfam" id="TIGR04409">
    <property type="entry name" value="LptC_YrbK"/>
    <property type="match status" value="1"/>
</dbReference>
<dbReference type="InterPro" id="IPR010664">
    <property type="entry name" value="LipoPS_assembly_LptC-rel"/>
</dbReference>
<name>A0A7W9WN49_CASDE</name>
<evidence type="ECO:0000256" key="5">
    <source>
        <dbReference type="ARBA" id="ARBA00023136"/>
    </source>
</evidence>
<dbReference type="InterPro" id="IPR026265">
    <property type="entry name" value="LptC"/>
</dbReference>
<dbReference type="Proteomes" id="UP000541136">
    <property type="component" value="Unassembled WGS sequence"/>
</dbReference>
<proteinExistence type="predicted"/>
<dbReference type="GO" id="GO:0017089">
    <property type="term" value="F:glycolipid transfer activity"/>
    <property type="evidence" value="ECO:0007669"/>
    <property type="project" value="TreeGrafter"/>
</dbReference>
<organism evidence="6 7">
    <name type="scientific">Castellaniella defragrans</name>
    <name type="common">Alcaligenes defragrans</name>
    <dbReference type="NCBI Taxonomy" id="75697"/>
    <lineage>
        <taxon>Bacteria</taxon>
        <taxon>Pseudomonadati</taxon>
        <taxon>Pseudomonadota</taxon>
        <taxon>Betaproteobacteria</taxon>
        <taxon>Burkholderiales</taxon>
        <taxon>Alcaligenaceae</taxon>
        <taxon>Castellaniella</taxon>
    </lineage>
</organism>
<evidence type="ECO:0000313" key="6">
    <source>
        <dbReference type="EMBL" id="MBB6083391.1"/>
    </source>
</evidence>
<dbReference type="GO" id="GO:0005886">
    <property type="term" value="C:plasma membrane"/>
    <property type="evidence" value="ECO:0007669"/>
    <property type="project" value="InterPro"/>
</dbReference>
<sequence>MKDRLPSLVAVLLLGLLVLGTWWASDYALRSIEVDPPRRVTHERDSWSDRFVMVRTDAAGRAINRLEGKAMEHFPDTGAYEITAPRAVGHQPDTPITEGTADHGTVDEHGDRIVLNGNAHVKRLPDADHQLLDVRSTQLIIEPNRDLVHTDRPALVVNGHSTLRGTGMRYDNRTRQLTVTAASDVKISGEDQAARNAAPQKNAHP</sequence>
<keyword evidence="3" id="KW-0812">Transmembrane</keyword>
<gene>
    <name evidence="6" type="ORF">HNR28_001429</name>
</gene>
<dbReference type="AlphaFoldDB" id="A0A7W9WN49"/>